<name>A0ACC2KJD8_PERAE</name>
<keyword evidence="2" id="KW-1185">Reference proteome</keyword>
<comment type="caution">
    <text evidence="1">The sequence shown here is derived from an EMBL/GenBank/DDBJ whole genome shotgun (WGS) entry which is preliminary data.</text>
</comment>
<protein>
    <submittedName>
        <fullName evidence="1">Uncharacterized protein</fullName>
    </submittedName>
</protein>
<reference evidence="1 2" key="1">
    <citation type="journal article" date="2022" name="Hortic Res">
        <title>A haplotype resolved chromosomal level avocado genome allows analysis of novel avocado genes.</title>
        <authorList>
            <person name="Nath O."/>
            <person name="Fletcher S.J."/>
            <person name="Hayward A."/>
            <person name="Shaw L.M."/>
            <person name="Masouleh A.K."/>
            <person name="Furtado A."/>
            <person name="Henry R.J."/>
            <person name="Mitter N."/>
        </authorList>
    </citation>
    <scope>NUCLEOTIDE SEQUENCE [LARGE SCALE GENOMIC DNA]</scope>
    <source>
        <strain evidence="2">cv. Hass</strain>
    </source>
</reference>
<dbReference type="EMBL" id="CM056817">
    <property type="protein sequence ID" value="KAJ8621211.1"/>
    <property type="molecule type" value="Genomic_DNA"/>
</dbReference>
<accession>A0ACC2KJD8</accession>
<proteinExistence type="predicted"/>
<gene>
    <name evidence="1" type="ORF">MRB53_029740</name>
</gene>
<evidence type="ECO:0000313" key="2">
    <source>
        <dbReference type="Proteomes" id="UP001234297"/>
    </source>
</evidence>
<evidence type="ECO:0000313" key="1">
    <source>
        <dbReference type="EMBL" id="KAJ8621211.1"/>
    </source>
</evidence>
<sequence>MSEPPPFQEADRCDVCNCSFSTFRRRHHCRCCGKTLCHEHSSYQMELPQFGIHSNVRVCYDCFNNAPRSGRDGTQASSDSIGAAADKISRLNVNEDVDVQPQSTTTQPILEVPECRCGMPLCICKAPTQEPTPLKMPSPVPSTVQSNPRPKKVISTQHATDSSSKNMSSSNNKHSVFFNLGQATNGSLDKPGTDYEVNGEGLREAIKNRDAVSVKRLLNQGVNANYCDKQGMSLLHLASLFNQTDIVFILMEHGARLDCKNAQGETPIDCAPAMLQYKMREKMEGGA</sequence>
<organism evidence="1 2">
    <name type="scientific">Persea americana</name>
    <name type="common">Avocado</name>
    <dbReference type="NCBI Taxonomy" id="3435"/>
    <lineage>
        <taxon>Eukaryota</taxon>
        <taxon>Viridiplantae</taxon>
        <taxon>Streptophyta</taxon>
        <taxon>Embryophyta</taxon>
        <taxon>Tracheophyta</taxon>
        <taxon>Spermatophyta</taxon>
        <taxon>Magnoliopsida</taxon>
        <taxon>Magnoliidae</taxon>
        <taxon>Laurales</taxon>
        <taxon>Lauraceae</taxon>
        <taxon>Persea</taxon>
    </lineage>
</organism>
<dbReference type="Proteomes" id="UP001234297">
    <property type="component" value="Chromosome 9"/>
</dbReference>